<keyword evidence="2" id="KW-1185">Reference proteome</keyword>
<sequence length="164" mass="18138">MASQPTPRAVLNSFIGASVSRVEELVAKPPHKTPGPYLLDGAIEFEQGLRFIFDDARILTIKWMSLGIHEGLEVISGLRDYDLFSTREIVHDLRIGVLEAVSPEVCPFDEIHHISLVGSVQLIDILLAEVDYAKNAVVPTSDAVTVVWNPLSIDYSEFPGIRSR</sequence>
<proteinExistence type="predicted"/>
<dbReference type="EMBL" id="BAOP01000061">
    <property type="protein sequence ID" value="GAC82039.1"/>
    <property type="molecule type" value="Genomic_DNA"/>
</dbReference>
<accession>M3VHI6</accession>
<reference evidence="1 2" key="1">
    <citation type="submission" date="2013-02" db="EMBL/GenBank/DDBJ databases">
        <title>Whole genome shotgun sequence of Gordonia malaquae NBRC 108250.</title>
        <authorList>
            <person name="Yoshida I."/>
            <person name="Hosoyama A."/>
            <person name="Tsuchikane K."/>
            <person name="Ando Y."/>
            <person name="Baba S."/>
            <person name="Ohji S."/>
            <person name="Hamada M."/>
            <person name="Tamura T."/>
            <person name="Yamazoe A."/>
            <person name="Yamazaki S."/>
            <person name="Fujita N."/>
        </authorList>
    </citation>
    <scope>NUCLEOTIDE SEQUENCE [LARGE SCALE GENOMIC DNA]</scope>
    <source>
        <strain evidence="1 2">NBRC 108250</strain>
    </source>
</reference>
<comment type="caution">
    <text evidence="1">The sequence shown here is derived from an EMBL/GenBank/DDBJ whole genome shotgun (WGS) entry which is preliminary data.</text>
</comment>
<dbReference type="AlphaFoldDB" id="M3VHI6"/>
<gene>
    <name evidence="1" type="ORF">GM1_061_00090</name>
</gene>
<dbReference type="Proteomes" id="UP000035009">
    <property type="component" value="Unassembled WGS sequence"/>
</dbReference>
<name>M3VHI6_GORML</name>
<protein>
    <submittedName>
        <fullName evidence="1">Uncharacterized protein</fullName>
    </submittedName>
</protein>
<evidence type="ECO:0000313" key="2">
    <source>
        <dbReference type="Proteomes" id="UP000035009"/>
    </source>
</evidence>
<evidence type="ECO:0000313" key="1">
    <source>
        <dbReference type="EMBL" id="GAC82039.1"/>
    </source>
</evidence>
<organism evidence="1 2">
    <name type="scientific">Gordonia malaquae NBRC 108250</name>
    <dbReference type="NCBI Taxonomy" id="1223542"/>
    <lineage>
        <taxon>Bacteria</taxon>
        <taxon>Bacillati</taxon>
        <taxon>Actinomycetota</taxon>
        <taxon>Actinomycetes</taxon>
        <taxon>Mycobacteriales</taxon>
        <taxon>Gordoniaceae</taxon>
        <taxon>Gordonia</taxon>
    </lineage>
</organism>
<dbReference type="eggNOG" id="ENOG5030F9V">
    <property type="taxonomic scope" value="Bacteria"/>
</dbReference>